<keyword evidence="2" id="KW-1185">Reference proteome</keyword>
<evidence type="ECO:0000313" key="1">
    <source>
        <dbReference type="EMBL" id="KRX49981.1"/>
    </source>
</evidence>
<gene>
    <name evidence="1" type="ORF">T05_6950</name>
</gene>
<dbReference type="EMBL" id="JYDJ01000010">
    <property type="protein sequence ID" value="KRX49981.1"/>
    <property type="molecule type" value="Genomic_DNA"/>
</dbReference>
<reference evidence="1 2" key="1">
    <citation type="submission" date="2015-01" db="EMBL/GenBank/DDBJ databases">
        <title>Evolution of Trichinella species and genotypes.</title>
        <authorList>
            <person name="Korhonen P.K."/>
            <person name="Edoardo P."/>
            <person name="Giuseppe L.R."/>
            <person name="Gasser R.B."/>
        </authorList>
    </citation>
    <scope>NUCLEOTIDE SEQUENCE [LARGE SCALE GENOMIC DNA]</scope>
    <source>
        <strain evidence="1">ISS417</strain>
    </source>
</reference>
<name>A0A0V0UG88_9BILA</name>
<dbReference type="AlphaFoldDB" id="A0A0V0UG88"/>
<accession>A0A0V0UG88</accession>
<proteinExistence type="predicted"/>
<protein>
    <submittedName>
        <fullName evidence="1">Uncharacterized protein</fullName>
    </submittedName>
</protein>
<comment type="caution">
    <text evidence="1">The sequence shown here is derived from an EMBL/GenBank/DDBJ whole genome shotgun (WGS) entry which is preliminary data.</text>
</comment>
<organism evidence="1 2">
    <name type="scientific">Trichinella murrelli</name>
    <dbReference type="NCBI Taxonomy" id="144512"/>
    <lineage>
        <taxon>Eukaryota</taxon>
        <taxon>Metazoa</taxon>
        <taxon>Ecdysozoa</taxon>
        <taxon>Nematoda</taxon>
        <taxon>Enoplea</taxon>
        <taxon>Dorylaimia</taxon>
        <taxon>Trichinellida</taxon>
        <taxon>Trichinellidae</taxon>
        <taxon>Trichinella</taxon>
    </lineage>
</organism>
<sequence>MCRVGCLVGRPNRARQNSYPVRQRKASCRMLKSQQLVRKSWSAAGKMASLIGGRKFGTASLNP</sequence>
<dbReference type="Proteomes" id="UP000055048">
    <property type="component" value="Unassembled WGS sequence"/>
</dbReference>
<evidence type="ECO:0000313" key="2">
    <source>
        <dbReference type="Proteomes" id="UP000055048"/>
    </source>
</evidence>